<reference evidence="5 6" key="1">
    <citation type="journal article" date="2020" name="BMC Genomics">
        <title>Intraspecific diversification of the crop wild relative Brassica cretica Lam. using demographic model selection.</title>
        <authorList>
            <person name="Kioukis A."/>
            <person name="Michalopoulou V.A."/>
            <person name="Briers L."/>
            <person name="Pirintsos S."/>
            <person name="Studholme D.J."/>
            <person name="Pavlidis P."/>
            <person name="Sarris P.F."/>
        </authorList>
    </citation>
    <scope>NUCLEOTIDE SEQUENCE [LARGE SCALE GENOMIC DNA]</scope>
    <source>
        <strain evidence="6">cv. PFS-1207/04</strain>
    </source>
</reference>
<sequence>MDQCPIPEGYDARLVRPSIEAAFKEIGYSGPVSITAYADHKETPNHVLLALSSTGVDVAHTLHIMLTSAEWLWESLLAVSEKRNHTLQKCSESDRVVASAGLFYCKLCDWYFESLDDFNRHFSSKEHADEVRILSLSLYQ</sequence>
<dbReference type="InterPro" id="IPR036236">
    <property type="entry name" value="Znf_C2H2_sf"/>
</dbReference>
<evidence type="ECO:0000256" key="2">
    <source>
        <dbReference type="ARBA" id="ARBA00022771"/>
    </source>
</evidence>
<dbReference type="InterPro" id="IPR024768">
    <property type="entry name" value="Marf1"/>
</dbReference>
<dbReference type="InterPro" id="IPR022755">
    <property type="entry name" value="Znf_C2H2_jaz"/>
</dbReference>
<comment type="caution">
    <text evidence="5">The sequence shown here is derived from an EMBL/GenBank/DDBJ whole genome shotgun (WGS) entry which is preliminary data.</text>
</comment>
<keyword evidence="3" id="KW-0862">Zinc</keyword>
<evidence type="ECO:0000256" key="1">
    <source>
        <dbReference type="ARBA" id="ARBA00022723"/>
    </source>
</evidence>
<organism evidence="5 6">
    <name type="scientific">Brassica cretica</name>
    <name type="common">Mustard</name>
    <dbReference type="NCBI Taxonomy" id="69181"/>
    <lineage>
        <taxon>Eukaryota</taxon>
        <taxon>Viridiplantae</taxon>
        <taxon>Streptophyta</taxon>
        <taxon>Embryophyta</taxon>
        <taxon>Tracheophyta</taxon>
        <taxon>Spermatophyta</taxon>
        <taxon>Magnoliopsida</taxon>
        <taxon>eudicotyledons</taxon>
        <taxon>Gunneridae</taxon>
        <taxon>Pentapetalae</taxon>
        <taxon>rosids</taxon>
        <taxon>malvids</taxon>
        <taxon>Brassicales</taxon>
        <taxon>Brassicaceae</taxon>
        <taxon>Brassiceae</taxon>
        <taxon>Brassica</taxon>
    </lineage>
</organism>
<gene>
    <name evidence="5" type="ORF">DY000_02048672</name>
</gene>
<evidence type="ECO:0000256" key="3">
    <source>
        <dbReference type="ARBA" id="ARBA00022833"/>
    </source>
</evidence>
<dbReference type="Pfam" id="PF12171">
    <property type="entry name" value="zf-C2H2_jaz"/>
    <property type="match status" value="1"/>
</dbReference>
<feature type="domain" description="C2H2-type" evidence="4">
    <location>
        <begin position="105"/>
        <end position="127"/>
    </location>
</feature>
<evidence type="ECO:0000313" key="6">
    <source>
        <dbReference type="Proteomes" id="UP000266723"/>
    </source>
</evidence>
<keyword evidence="2" id="KW-0863">Zinc-finger</keyword>
<accession>A0ABQ7F2K7</accession>
<dbReference type="Proteomes" id="UP000266723">
    <property type="component" value="Unassembled WGS sequence"/>
</dbReference>
<dbReference type="Gene3D" id="3.30.160.60">
    <property type="entry name" value="Classic Zinc Finger"/>
    <property type="match status" value="1"/>
</dbReference>
<dbReference type="CDD" id="cd10910">
    <property type="entry name" value="PIN_limkain_b1_N_like"/>
    <property type="match status" value="1"/>
</dbReference>
<proteinExistence type="predicted"/>
<dbReference type="PROSITE" id="PS00028">
    <property type="entry name" value="ZINC_FINGER_C2H2_1"/>
    <property type="match status" value="1"/>
</dbReference>
<dbReference type="InterPro" id="IPR013087">
    <property type="entry name" value="Znf_C2H2_type"/>
</dbReference>
<dbReference type="EMBL" id="QGKV02000297">
    <property type="protein sequence ID" value="KAF3609526.1"/>
    <property type="molecule type" value="Genomic_DNA"/>
</dbReference>
<dbReference type="SUPFAM" id="SSF57667">
    <property type="entry name" value="beta-beta-alpha zinc fingers"/>
    <property type="match status" value="1"/>
</dbReference>
<protein>
    <recommendedName>
        <fullName evidence="4">C2H2-type domain-containing protein</fullName>
    </recommendedName>
</protein>
<keyword evidence="6" id="KW-1185">Reference proteome</keyword>
<evidence type="ECO:0000313" key="5">
    <source>
        <dbReference type="EMBL" id="KAF3609526.1"/>
    </source>
</evidence>
<dbReference type="PANTHER" id="PTHR14379:SF84">
    <property type="entry name" value="NYN DOMAIN-CONTAINING PROTEIN"/>
    <property type="match status" value="1"/>
</dbReference>
<evidence type="ECO:0000259" key="4">
    <source>
        <dbReference type="PROSITE" id="PS00028"/>
    </source>
</evidence>
<keyword evidence="1" id="KW-0479">Metal-binding</keyword>
<dbReference type="PANTHER" id="PTHR14379">
    <property type="entry name" value="LIMKAIN B LKAP"/>
    <property type="match status" value="1"/>
</dbReference>
<name>A0ABQ7F2K7_BRACR</name>